<name>R9H9U9_BACT4</name>
<dbReference type="EMBL" id="ASSM01000009">
    <property type="protein sequence ID" value="EOS00812.1"/>
    <property type="molecule type" value="Genomic_DNA"/>
</dbReference>
<accession>R9H9U9</accession>
<comment type="caution">
    <text evidence="1">The sequence shown here is derived from an EMBL/GenBank/DDBJ whole genome shotgun (WGS) entry which is preliminary data.</text>
</comment>
<evidence type="ECO:0000313" key="2">
    <source>
        <dbReference type="Proteomes" id="UP000014207"/>
    </source>
</evidence>
<reference evidence="1 2" key="1">
    <citation type="submission" date="2013-04" db="EMBL/GenBank/DDBJ databases">
        <title>The Genome Sequence of Bacteroides thetaiotaomicron dnLKV9.</title>
        <authorList>
            <consortium name="The Broad Institute Genomics Platform"/>
            <consortium name="The Broad Institute Genome Sequencing Center for Infectious Disease"/>
            <person name="Earl A."/>
            <person name="Xavier R."/>
            <person name="Kuhn K."/>
            <person name="Stappenbeck T."/>
            <person name="Walker B."/>
            <person name="Young S."/>
            <person name="Zeng Q."/>
            <person name="Gargeya S."/>
            <person name="Fitzgerald M."/>
            <person name="Haas B."/>
            <person name="Abouelleil A."/>
            <person name="Allen A.W."/>
            <person name="Alvarado L."/>
            <person name="Arachchi H.M."/>
            <person name="Berlin A.M."/>
            <person name="Chapman S.B."/>
            <person name="Gainer-Dewar J."/>
            <person name="Goldberg J."/>
            <person name="Griggs A."/>
            <person name="Gujja S."/>
            <person name="Hansen M."/>
            <person name="Howarth C."/>
            <person name="Imamovic A."/>
            <person name="Ireland A."/>
            <person name="Larimer J."/>
            <person name="McCowan C."/>
            <person name="Murphy C."/>
            <person name="Pearson M."/>
            <person name="Poon T.W."/>
            <person name="Priest M."/>
            <person name="Roberts A."/>
            <person name="Saif S."/>
            <person name="Shea T."/>
            <person name="Sisk P."/>
            <person name="Sykes S."/>
            <person name="Wortman J."/>
            <person name="Nusbaum C."/>
            <person name="Birren B."/>
        </authorList>
    </citation>
    <scope>NUCLEOTIDE SEQUENCE [LARGE SCALE GENOMIC DNA]</scope>
    <source>
        <strain evidence="2">dnLKV9</strain>
    </source>
</reference>
<sequence>MKRTLQFVGALFFHQLSVRTENEDIYVVRNKGNEVCAISYIFDDGLAEHYTIVVPRLEKRGFNEIAIAHYRVYVTISKITMDKQKDIKLNL</sequence>
<dbReference type="PATRIC" id="fig|1235785.3.peg.2676"/>
<proteinExistence type="predicted"/>
<dbReference type="AlphaFoldDB" id="R9H9U9"/>
<organism evidence="1 2">
    <name type="scientific">Bacteroides thetaiotaomicron dnLKV9</name>
    <dbReference type="NCBI Taxonomy" id="1235785"/>
    <lineage>
        <taxon>Bacteria</taxon>
        <taxon>Pseudomonadati</taxon>
        <taxon>Bacteroidota</taxon>
        <taxon>Bacteroidia</taxon>
        <taxon>Bacteroidales</taxon>
        <taxon>Bacteroidaceae</taxon>
        <taxon>Bacteroides</taxon>
    </lineage>
</organism>
<gene>
    <name evidence="1" type="ORF">C799_02663</name>
</gene>
<protein>
    <submittedName>
        <fullName evidence="1">Uncharacterized protein</fullName>
    </submittedName>
</protein>
<evidence type="ECO:0000313" key="1">
    <source>
        <dbReference type="EMBL" id="EOS00812.1"/>
    </source>
</evidence>
<dbReference type="Proteomes" id="UP000014207">
    <property type="component" value="Unassembled WGS sequence"/>
</dbReference>
<dbReference type="RefSeq" id="WP_016268577.1">
    <property type="nucleotide sequence ID" value="NZ_KE159459.1"/>
</dbReference>
<dbReference type="HOGENOM" id="CLU_2420963_0_0_10"/>